<dbReference type="GO" id="GO:0046872">
    <property type="term" value="F:metal ion binding"/>
    <property type="evidence" value="ECO:0007669"/>
    <property type="project" value="UniProtKB-KW"/>
</dbReference>
<dbReference type="GO" id="GO:0016787">
    <property type="term" value="F:hydrolase activity"/>
    <property type="evidence" value="ECO:0007669"/>
    <property type="project" value="UniProtKB-KW"/>
</dbReference>
<dbReference type="OrthoDB" id="9803916at2"/>
<feature type="domain" description="Metallo-beta-lactamase" evidence="5">
    <location>
        <begin position="86"/>
        <end position="290"/>
    </location>
</feature>
<dbReference type="InterPro" id="IPR001279">
    <property type="entry name" value="Metallo-B-lactamas"/>
</dbReference>
<dbReference type="RefSeq" id="WP_107988787.1">
    <property type="nucleotide sequence ID" value="NZ_QAYG01000001.1"/>
</dbReference>
<dbReference type="PROSITE" id="PS51318">
    <property type="entry name" value="TAT"/>
    <property type="match status" value="1"/>
</dbReference>
<proteinExistence type="inferred from homology"/>
<dbReference type="PANTHER" id="PTHR42978:SF6">
    <property type="entry name" value="QUORUM-QUENCHING LACTONASE YTNP-RELATED"/>
    <property type="match status" value="1"/>
</dbReference>
<dbReference type="Gene3D" id="3.60.15.10">
    <property type="entry name" value="Ribonuclease Z/Hydroxyacylglutathione hydrolase-like"/>
    <property type="match status" value="1"/>
</dbReference>
<protein>
    <submittedName>
        <fullName evidence="6">Secreted protein</fullName>
    </submittedName>
</protein>
<dbReference type="EMBL" id="QAYG01000001">
    <property type="protein sequence ID" value="PTW63344.1"/>
    <property type="molecule type" value="Genomic_DNA"/>
</dbReference>
<organism evidence="6 7">
    <name type="scientific">Breoghania corrubedonensis</name>
    <dbReference type="NCBI Taxonomy" id="665038"/>
    <lineage>
        <taxon>Bacteria</taxon>
        <taxon>Pseudomonadati</taxon>
        <taxon>Pseudomonadota</taxon>
        <taxon>Alphaproteobacteria</taxon>
        <taxon>Hyphomicrobiales</taxon>
        <taxon>Stappiaceae</taxon>
        <taxon>Breoghania</taxon>
    </lineage>
</organism>
<dbReference type="InterPro" id="IPR006311">
    <property type="entry name" value="TAT_signal"/>
</dbReference>
<dbReference type="InterPro" id="IPR051013">
    <property type="entry name" value="MBL_superfamily_lactonases"/>
</dbReference>
<keyword evidence="2" id="KW-0479">Metal-binding</keyword>
<dbReference type="NCBIfam" id="TIGR01409">
    <property type="entry name" value="TAT_signal_seq"/>
    <property type="match status" value="1"/>
</dbReference>
<dbReference type="InterPro" id="IPR019546">
    <property type="entry name" value="TAT_signal_bac_arc"/>
</dbReference>
<evidence type="ECO:0000313" key="7">
    <source>
        <dbReference type="Proteomes" id="UP000244081"/>
    </source>
</evidence>
<evidence type="ECO:0000256" key="1">
    <source>
        <dbReference type="ARBA" id="ARBA00007749"/>
    </source>
</evidence>
<dbReference type="InterPro" id="IPR036866">
    <property type="entry name" value="RibonucZ/Hydroxyglut_hydro"/>
</dbReference>
<gene>
    <name evidence="6" type="ORF">C8N35_1011396</name>
</gene>
<dbReference type="SMART" id="SM00849">
    <property type="entry name" value="Lactamase_B"/>
    <property type="match status" value="1"/>
</dbReference>
<reference evidence="6 7" key="1">
    <citation type="submission" date="2018-04" db="EMBL/GenBank/DDBJ databases">
        <title>Genomic Encyclopedia of Archaeal and Bacterial Type Strains, Phase II (KMG-II): from individual species to whole genera.</title>
        <authorList>
            <person name="Goeker M."/>
        </authorList>
    </citation>
    <scope>NUCLEOTIDE SEQUENCE [LARGE SCALE GENOMIC DNA]</scope>
    <source>
        <strain evidence="6 7">DSM 23382</strain>
    </source>
</reference>
<dbReference type="CDD" id="cd07720">
    <property type="entry name" value="OPHC2-like_MBL-fold"/>
    <property type="match status" value="1"/>
</dbReference>
<accession>A0A2T5VHX2</accession>
<dbReference type="Proteomes" id="UP000244081">
    <property type="component" value="Unassembled WGS sequence"/>
</dbReference>
<evidence type="ECO:0000256" key="3">
    <source>
        <dbReference type="ARBA" id="ARBA00022801"/>
    </source>
</evidence>
<sequence length="311" mass="33469">MPREIPRISRRNVLVGAGATVALSGIGLRLPSAYASTLAIGDASLQVVSDGNLVLPMGFLLPDRSKDEIDALLVPHGMATDRVEPACNLTLFRTGDRLVLFDAGAGQNFQPTAGRLGESLEAAGVDPSQITDVVFTHAHPDHIWGVLDDFDEPVFADARHWISQAEWDFWRADDTLSLMPQERKSFVVGARNRFDAIEEFVTFLKPGDMPVPGVEAVDTNGHTPGHVSFMLHGGTDPVLVTGDAITHSVISFERPDWEIGSDQDRAQGAVTRTALLDRLAADKAAIVGFHLPYPGIGTVERAGAGYRFAPA</sequence>
<dbReference type="AlphaFoldDB" id="A0A2T5VHX2"/>
<keyword evidence="7" id="KW-1185">Reference proteome</keyword>
<comment type="caution">
    <text evidence="6">The sequence shown here is derived from an EMBL/GenBank/DDBJ whole genome shotgun (WGS) entry which is preliminary data.</text>
</comment>
<dbReference type="PANTHER" id="PTHR42978">
    <property type="entry name" value="QUORUM-QUENCHING LACTONASE YTNP-RELATED-RELATED"/>
    <property type="match status" value="1"/>
</dbReference>
<evidence type="ECO:0000259" key="5">
    <source>
        <dbReference type="SMART" id="SM00849"/>
    </source>
</evidence>
<dbReference type="Pfam" id="PF00753">
    <property type="entry name" value="Lactamase_B"/>
    <property type="match status" value="1"/>
</dbReference>
<dbReference type="SUPFAM" id="SSF56281">
    <property type="entry name" value="Metallo-hydrolase/oxidoreductase"/>
    <property type="match status" value="1"/>
</dbReference>
<keyword evidence="4" id="KW-0862">Zinc</keyword>
<name>A0A2T5VHX2_9HYPH</name>
<evidence type="ECO:0000256" key="4">
    <source>
        <dbReference type="ARBA" id="ARBA00022833"/>
    </source>
</evidence>
<evidence type="ECO:0000256" key="2">
    <source>
        <dbReference type="ARBA" id="ARBA00022723"/>
    </source>
</evidence>
<evidence type="ECO:0000313" key="6">
    <source>
        <dbReference type="EMBL" id="PTW63344.1"/>
    </source>
</evidence>
<comment type="similarity">
    <text evidence="1">Belongs to the metallo-beta-lactamase superfamily.</text>
</comment>
<keyword evidence="3" id="KW-0378">Hydrolase</keyword>